<gene>
    <name evidence="1" type="ORF">LCGC14_0630820</name>
</gene>
<accession>A0A0F9R1Z8</accession>
<dbReference type="AlphaFoldDB" id="A0A0F9R1Z8"/>
<protein>
    <submittedName>
        <fullName evidence="1">Uncharacterized protein</fullName>
    </submittedName>
</protein>
<name>A0A0F9R1Z8_9ZZZZ</name>
<organism evidence="1">
    <name type="scientific">marine sediment metagenome</name>
    <dbReference type="NCBI Taxonomy" id="412755"/>
    <lineage>
        <taxon>unclassified sequences</taxon>
        <taxon>metagenomes</taxon>
        <taxon>ecological metagenomes</taxon>
    </lineage>
</organism>
<reference evidence="1" key="1">
    <citation type="journal article" date="2015" name="Nature">
        <title>Complex archaea that bridge the gap between prokaryotes and eukaryotes.</title>
        <authorList>
            <person name="Spang A."/>
            <person name="Saw J.H."/>
            <person name="Jorgensen S.L."/>
            <person name="Zaremba-Niedzwiedzka K."/>
            <person name="Martijn J."/>
            <person name="Lind A.E."/>
            <person name="van Eijk R."/>
            <person name="Schleper C."/>
            <person name="Guy L."/>
            <person name="Ettema T.J."/>
        </authorList>
    </citation>
    <scope>NUCLEOTIDE SEQUENCE</scope>
</reference>
<dbReference type="EMBL" id="LAZR01001102">
    <property type="protein sequence ID" value="KKN50655.1"/>
    <property type="molecule type" value="Genomic_DNA"/>
</dbReference>
<proteinExistence type="predicted"/>
<comment type="caution">
    <text evidence="1">The sequence shown here is derived from an EMBL/GenBank/DDBJ whole genome shotgun (WGS) entry which is preliminary data.</text>
</comment>
<sequence length="54" mass="6556">MTREEFIKRLKDDVDRFSTYWTDGEKQAADAFPTTNEEPDWFEFFVVFVELDRS</sequence>
<evidence type="ECO:0000313" key="1">
    <source>
        <dbReference type="EMBL" id="KKN50655.1"/>
    </source>
</evidence>